<dbReference type="PANTHER" id="PTHR31025:SF27">
    <property type="entry name" value="SI:CH211-193K19.2-RELATED"/>
    <property type="match status" value="1"/>
</dbReference>
<dbReference type="PANTHER" id="PTHR31025">
    <property type="entry name" value="SI:CH211-196P9.1-RELATED"/>
    <property type="match status" value="1"/>
</dbReference>
<gene>
    <name evidence="1" type="ORF">N1851_001768</name>
</gene>
<accession>A0AA47NCK6</accession>
<protein>
    <submittedName>
        <fullName evidence="1">Uncharacterized protein</fullName>
    </submittedName>
</protein>
<reference evidence="1" key="1">
    <citation type="journal article" date="2023" name="Front. Mar. Sci.">
        <title>A new Merluccius polli reference genome to investigate the effects of global change in West African waters.</title>
        <authorList>
            <person name="Mateo J.L."/>
            <person name="Blanco-Fernandez C."/>
            <person name="Garcia-Vazquez E."/>
            <person name="Machado-Schiaffino G."/>
        </authorList>
    </citation>
    <scope>NUCLEOTIDE SEQUENCE</scope>
    <source>
        <strain evidence="1">C29</strain>
        <tissue evidence="1">Fin</tissue>
    </source>
</reference>
<keyword evidence="2" id="KW-1185">Reference proteome</keyword>
<dbReference type="AlphaFoldDB" id="A0AA47NCK6"/>
<evidence type="ECO:0000313" key="2">
    <source>
        <dbReference type="Proteomes" id="UP001174136"/>
    </source>
</evidence>
<evidence type="ECO:0000313" key="1">
    <source>
        <dbReference type="EMBL" id="KAK0155739.1"/>
    </source>
</evidence>
<comment type="caution">
    <text evidence="1">The sequence shown here is derived from an EMBL/GenBank/DDBJ whole genome shotgun (WGS) entry which is preliminary data.</text>
</comment>
<sequence length="207" mass="23072">MENPIRLLILLSDDSSERMDLPLVSDTVEELIEQVKEACKLTGGIRLQYKDVDFGGTFVNLSSTSSIKDLTTIKVIPSVPDTDIILEFIDSVPSDLSDLDSSSFSAHTDSDDTINAEFLRVTAVPLLTRFMAQLDKYSTQLLKIIRKKGGATKAKTATILEFLDQEADADVRRECVLKSLIIYLGECVEDLIKEYTMSQKDQAEQEL</sequence>
<name>A0AA47NCK6_MERPO</name>
<organism evidence="1 2">
    <name type="scientific">Merluccius polli</name>
    <name type="common">Benguela hake</name>
    <name type="synonym">Merluccius cadenati</name>
    <dbReference type="NCBI Taxonomy" id="89951"/>
    <lineage>
        <taxon>Eukaryota</taxon>
        <taxon>Metazoa</taxon>
        <taxon>Chordata</taxon>
        <taxon>Craniata</taxon>
        <taxon>Vertebrata</taxon>
        <taxon>Euteleostomi</taxon>
        <taxon>Actinopterygii</taxon>
        <taxon>Neopterygii</taxon>
        <taxon>Teleostei</taxon>
        <taxon>Neoteleostei</taxon>
        <taxon>Acanthomorphata</taxon>
        <taxon>Zeiogadaria</taxon>
        <taxon>Gadariae</taxon>
        <taxon>Gadiformes</taxon>
        <taxon>Gadoidei</taxon>
        <taxon>Merlucciidae</taxon>
        <taxon>Merluccius</taxon>
    </lineage>
</organism>
<proteinExistence type="predicted"/>
<dbReference type="Proteomes" id="UP001174136">
    <property type="component" value="Unassembled WGS sequence"/>
</dbReference>
<dbReference type="EMBL" id="JAOPHQ010000115">
    <property type="protein sequence ID" value="KAK0155739.1"/>
    <property type="molecule type" value="Genomic_DNA"/>
</dbReference>